<dbReference type="InterPro" id="IPR036866">
    <property type="entry name" value="RibonucZ/Hydroxyglut_hydro"/>
</dbReference>
<dbReference type="GO" id="GO:0016787">
    <property type="term" value="F:hydrolase activity"/>
    <property type="evidence" value="ECO:0007669"/>
    <property type="project" value="UniProtKB-KW"/>
</dbReference>
<dbReference type="InterPro" id="IPR051013">
    <property type="entry name" value="MBL_superfamily_lactonases"/>
</dbReference>
<name>A0A3G8JM94_9ACTN</name>
<dbReference type="Proteomes" id="UP000271469">
    <property type="component" value="Chromosome"/>
</dbReference>
<comment type="cofactor">
    <cofactor evidence="1">
        <name>Zn(2+)</name>
        <dbReference type="ChEBI" id="CHEBI:29105"/>
    </cofactor>
</comment>
<dbReference type="GO" id="GO:0046872">
    <property type="term" value="F:metal ion binding"/>
    <property type="evidence" value="ECO:0007669"/>
    <property type="project" value="UniProtKB-KW"/>
</dbReference>
<dbReference type="Gene3D" id="3.60.15.10">
    <property type="entry name" value="Ribonuclease Z/Hydroxyacylglutathione hydrolase-like"/>
    <property type="match status" value="1"/>
</dbReference>
<keyword evidence="5" id="KW-0862">Zinc</keyword>
<evidence type="ECO:0000313" key="7">
    <source>
        <dbReference type="EMBL" id="AZG46028.1"/>
    </source>
</evidence>
<dbReference type="OrthoDB" id="3196337at2"/>
<dbReference type="InterPro" id="IPR001279">
    <property type="entry name" value="Metallo-B-lactamas"/>
</dbReference>
<dbReference type="AlphaFoldDB" id="A0A3G8JM94"/>
<feature type="domain" description="Metallo-beta-lactamase" evidence="6">
    <location>
        <begin position="21"/>
        <end position="231"/>
    </location>
</feature>
<keyword evidence="4 7" id="KW-0378">Hydrolase</keyword>
<dbReference type="CDD" id="cd07742">
    <property type="entry name" value="metallo-hydrolase-like_MBL-fold"/>
    <property type="match status" value="1"/>
</dbReference>
<dbReference type="SUPFAM" id="SSF56281">
    <property type="entry name" value="Metallo-hydrolase/oxidoreductase"/>
    <property type="match status" value="1"/>
</dbReference>
<gene>
    <name evidence="7" type="ORF">D7316_02628</name>
</gene>
<evidence type="ECO:0000256" key="3">
    <source>
        <dbReference type="ARBA" id="ARBA00022723"/>
    </source>
</evidence>
<dbReference type="SMART" id="SM00849">
    <property type="entry name" value="Lactamase_B"/>
    <property type="match status" value="1"/>
</dbReference>
<dbReference type="EC" id="3.-.-.-" evidence="7"/>
<dbReference type="EMBL" id="CP033972">
    <property type="protein sequence ID" value="AZG46028.1"/>
    <property type="molecule type" value="Genomic_DNA"/>
</dbReference>
<dbReference type="PANTHER" id="PTHR42978:SF7">
    <property type="entry name" value="METALLO-HYDROLASE RV2300C-RELATED"/>
    <property type="match status" value="1"/>
</dbReference>
<dbReference type="KEGG" id="gom:D7316_02628"/>
<evidence type="ECO:0000313" key="8">
    <source>
        <dbReference type="Proteomes" id="UP000271469"/>
    </source>
</evidence>
<protein>
    <submittedName>
        <fullName evidence="7">Putative metallo-hydrolase</fullName>
        <ecNumber evidence="7">3.-.-.-</ecNumber>
    </submittedName>
</protein>
<organism evidence="7 8">
    <name type="scientific">Gordonia insulae</name>
    <dbReference type="NCBI Taxonomy" id="2420509"/>
    <lineage>
        <taxon>Bacteria</taxon>
        <taxon>Bacillati</taxon>
        <taxon>Actinomycetota</taxon>
        <taxon>Actinomycetes</taxon>
        <taxon>Mycobacteriales</taxon>
        <taxon>Gordoniaceae</taxon>
        <taxon>Gordonia</taxon>
    </lineage>
</organism>
<proteinExistence type="inferred from homology"/>
<dbReference type="RefSeq" id="WP_124708606.1">
    <property type="nucleotide sequence ID" value="NZ_CP033972.1"/>
</dbReference>
<accession>A0A3G8JM94</accession>
<evidence type="ECO:0000256" key="4">
    <source>
        <dbReference type="ARBA" id="ARBA00022801"/>
    </source>
</evidence>
<reference evidence="7 8" key="1">
    <citation type="submission" date="2018-11" db="EMBL/GenBank/DDBJ databases">
        <title>Gordonia insulae sp. nov., isolated from an island soil.</title>
        <authorList>
            <person name="Kim Y.S."/>
            <person name="Kim S.B."/>
        </authorList>
    </citation>
    <scope>NUCLEOTIDE SEQUENCE [LARGE SCALE GENOMIC DNA]</scope>
    <source>
        <strain evidence="7 8">MMS17-SY073</strain>
    </source>
</reference>
<dbReference type="PANTHER" id="PTHR42978">
    <property type="entry name" value="QUORUM-QUENCHING LACTONASE YTNP-RELATED-RELATED"/>
    <property type="match status" value="1"/>
</dbReference>
<comment type="similarity">
    <text evidence="2">Belongs to the metallo-beta-lactamase superfamily.</text>
</comment>
<evidence type="ECO:0000256" key="5">
    <source>
        <dbReference type="ARBA" id="ARBA00022833"/>
    </source>
</evidence>
<sequence length="270" mass="29990">MRVHHLNCGTMKPWATPDGLVCHVLVIETDHGLALVDSGFGVMDGPQRRTRMGSARHYVRPIFDPDEAAIRQLPSLGYDPRDVRDIILTHFDADHIGGLSDFPWARVHLTADEIGAAKARTTLVEKRRYRAGYIDELDVVGHSPSRTEAWHGFDAATELASVGPGIFLVALPGHSRGHAAVAVETDGRRILHVGDSFYHHGQVDGTGHAPLAMTAMERVIARDWRRVQSNHERLSELWAADDPALTLINAHDPTLFERARDGERQPRRPD</sequence>
<evidence type="ECO:0000256" key="1">
    <source>
        <dbReference type="ARBA" id="ARBA00001947"/>
    </source>
</evidence>
<keyword evidence="8" id="KW-1185">Reference proteome</keyword>
<evidence type="ECO:0000256" key="2">
    <source>
        <dbReference type="ARBA" id="ARBA00007749"/>
    </source>
</evidence>
<evidence type="ECO:0000259" key="6">
    <source>
        <dbReference type="SMART" id="SM00849"/>
    </source>
</evidence>
<keyword evidence="3" id="KW-0479">Metal-binding</keyword>
<dbReference type="Pfam" id="PF00753">
    <property type="entry name" value="Lactamase_B"/>
    <property type="match status" value="1"/>
</dbReference>